<dbReference type="CAZy" id="GT2">
    <property type="family name" value="Glycosyltransferase Family 2"/>
</dbReference>
<keyword evidence="4" id="KW-0812">Transmembrane</keyword>
<sequence>MILAFFSTVLLFYGFALLFASKIWGKLPEISESGELKSVAVIIPFRNEEEHLAELMKSLAHLEYPEELLEIILVNDHSEDNFNQIIQSFEKSFPFRLTVLSLPEKVTGKKSAINAGVKNSNAEIILTSDADCTFPQEWVQKMQAPFEIDDLQLVSGCVVFTARNVVSQIYQMEFAPLVGVGAVSIELGNPTMANGANLAFRKSTFEELDPYTDNLAIPSGDDVFLLKKIKADFPKGIFFQKQAVVESKAPKDFSSFYQQRKRWAAKWRATSTLSESLPALAVWCFHLLYITAIIYGLFTAEYLILLPVLLLKIISEGVFISLILNSQKQRFKLIPFVVLQMFYSFYVLIIGFLANFGSYTWKERKYNSNERSGN</sequence>
<name>E4TQS0_MARTH</name>
<organism evidence="6 7">
    <name type="scientific">Marivirga tractuosa (strain ATCC 23168 / DSM 4126 / NBRC 15989 / NCIMB 1408 / VKM B-1430 / H-43)</name>
    <name type="common">Microscilla tractuosa</name>
    <name type="synonym">Flexibacter tractuosus</name>
    <dbReference type="NCBI Taxonomy" id="643867"/>
    <lineage>
        <taxon>Bacteria</taxon>
        <taxon>Pseudomonadati</taxon>
        <taxon>Bacteroidota</taxon>
        <taxon>Cytophagia</taxon>
        <taxon>Cytophagales</taxon>
        <taxon>Marivirgaceae</taxon>
        <taxon>Marivirga</taxon>
    </lineage>
</organism>
<keyword evidence="2" id="KW-0328">Glycosyltransferase</keyword>
<dbReference type="InterPro" id="IPR001173">
    <property type="entry name" value="Glyco_trans_2-like"/>
</dbReference>
<dbReference type="PANTHER" id="PTHR43630">
    <property type="entry name" value="POLY-BETA-1,6-N-ACETYL-D-GLUCOSAMINE SYNTHASE"/>
    <property type="match status" value="1"/>
</dbReference>
<dbReference type="RefSeq" id="WP_013452782.1">
    <property type="nucleotide sequence ID" value="NC_014759.1"/>
</dbReference>
<evidence type="ECO:0000256" key="4">
    <source>
        <dbReference type="SAM" id="Phobius"/>
    </source>
</evidence>
<dbReference type="Pfam" id="PF00535">
    <property type="entry name" value="Glycos_transf_2"/>
    <property type="match status" value="1"/>
</dbReference>
<proteinExistence type="inferred from homology"/>
<feature type="transmembrane region" description="Helical" evidence="4">
    <location>
        <begin position="303"/>
        <end position="324"/>
    </location>
</feature>
<accession>E4TQS0</accession>
<feature type="transmembrane region" description="Helical" evidence="4">
    <location>
        <begin position="336"/>
        <end position="356"/>
    </location>
</feature>
<keyword evidence="3 6" id="KW-0808">Transferase</keyword>
<dbReference type="STRING" id="643867.Ftrac_0629"/>
<dbReference type="SUPFAM" id="SSF53448">
    <property type="entry name" value="Nucleotide-diphospho-sugar transferases"/>
    <property type="match status" value="1"/>
</dbReference>
<dbReference type="Proteomes" id="UP000008720">
    <property type="component" value="Chromosome"/>
</dbReference>
<evidence type="ECO:0000256" key="1">
    <source>
        <dbReference type="ARBA" id="ARBA00006739"/>
    </source>
</evidence>
<evidence type="ECO:0000256" key="3">
    <source>
        <dbReference type="ARBA" id="ARBA00022679"/>
    </source>
</evidence>
<evidence type="ECO:0000313" key="7">
    <source>
        <dbReference type="Proteomes" id="UP000008720"/>
    </source>
</evidence>
<evidence type="ECO:0000256" key="2">
    <source>
        <dbReference type="ARBA" id="ARBA00022676"/>
    </source>
</evidence>
<gene>
    <name evidence="6" type="ordered locus">Ftrac_0629</name>
</gene>
<feature type="transmembrane region" description="Helical" evidence="4">
    <location>
        <begin position="280"/>
        <end position="298"/>
    </location>
</feature>
<dbReference type="InterPro" id="IPR029044">
    <property type="entry name" value="Nucleotide-diphossugar_trans"/>
</dbReference>
<feature type="domain" description="Glycosyltransferase 2-like" evidence="5">
    <location>
        <begin position="41"/>
        <end position="206"/>
    </location>
</feature>
<dbReference type="HOGENOM" id="CLU_055604_1_0_10"/>
<keyword evidence="4" id="KW-0472">Membrane</keyword>
<dbReference type="PANTHER" id="PTHR43630:SF1">
    <property type="entry name" value="POLY-BETA-1,6-N-ACETYL-D-GLUCOSAMINE SYNTHASE"/>
    <property type="match status" value="1"/>
</dbReference>
<comment type="similarity">
    <text evidence="1">Belongs to the glycosyltransferase 2 family.</text>
</comment>
<keyword evidence="7" id="KW-1185">Reference proteome</keyword>
<dbReference type="GO" id="GO:0016757">
    <property type="term" value="F:glycosyltransferase activity"/>
    <property type="evidence" value="ECO:0007669"/>
    <property type="project" value="UniProtKB-KW"/>
</dbReference>
<keyword evidence="4" id="KW-1133">Transmembrane helix</keyword>
<protein>
    <submittedName>
        <fullName evidence="6">Glycosyl transferase family 2</fullName>
    </submittedName>
</protein>
<reference evidence="6 7" key="1">
    <citation type="journal article" date="2011" name="Stand. Genomic Sci.">
        <title>Complete genome sequence of Marivirga tractuosa type strain (H-43).</title>
        <authorList>
            <person name="Pagani I."/>
            <person name="Chertkov O."/>
            <person name="Lapidus A."/>
            <person name="Lucas S."/>
            <person name="Del Rio T.G."/>
            <person name="Tice H."/>
            <person name="Copeland A."/>
            <person name="Cheng J.F."/>
            <person name="Nolan M."/>
            <person name="Saunders E."/>
            <person name="Pitluck S."/>
            <person name="Held B."/>
            <person name="Goodwin L."/>
            <person name="Liolios K."/>
            <person name="Ovchinikova G."/>
            <person name="Ivanova N."/>
            <person name="Mavromatis K."/>
            <person name="Pati A."/>
            <person name="Chen A."/>
            <person name="Palaniappan K."/>
            <person name="Land M."/>
            <person name="Hauser L."/>
            <person name="Jeffries C.D."/>
            <person name="Detter J.C."/>
            <person name="Han C."/>
            <person name="Tapia R."/>
            <person name="Ngatchou-Djao O.D."/>
            <person name="Rohde M."/>
            <person name="Goker M."/>
            <person name="Spring S."/>
            <person name="Sikorski J."/>
            <person name="Woyke T."/>
            <person name="Bristow J."/>
            <person name="Eisen J.A."/>
            <person name="Markowitz V."/>
            <person name="Hugenholtz P."/>
            <person name="Klenk H.P."/>
            <person name="Kyrpides N.C."/>
        </authorList>
    </citation>
    <scope>NUCLEOTIDE SEQUENCE [LARGE SCALE GENOMIC DNA]</scope>
    <source>
        <strain evidence="7">ATCC 23168 / DSM 4126 / NBRC 15989 / NCIMB 1408 / VKM B-1430 / H-43</strain>
    </source>
</reference>
<evidence type="ECO:0000313" key="6">
    <source>
        <dbReference type="EMBL" id="ADR20631.1"/>
    </source>
</evidence>
<dbReference type="Gene3D" id="3.90.550.10">
    <property type="entry name" value="Spore Coat Polysaccharide Biosynthesis Protein SpsA, Chain A"/>
    <property type="match status" value="1"/>
</dbReference>
<dbReference type="OrthoDB" id="9805625at2"/>
<evidence type="ECO:0000259" key="5">
    <source>
        <dbReference type="Pfam" id="PF00535"/>
    </source>
</evidence>
<dbReference type="eggNOG" id="COG1215">
    <property type="taxonomic scope" value="Bacteria"/>
</dbReference>
<dbReference type="KEGG" id="mtt:Ftrac_0629"/>
<dbReference type="AlphaFoldDB" id="E4TQS0"/>
<dbReference type="EMBL" id="CP002349">
    <property type="protein sequence ID" value="ADR20631.1"/>
    <property type="molecule type" value="Genomic_DNA"/>
</dbReference>